<evidence type="ECO:0000259" key="2">
    <source>
        <dbReference type="Pfam" id="PF21204"/>
    </source>
</evidence>
<feature type="compositionally biased region" description="Polar residues" evidence="1">
    <location>
        <begin position="144"/>
        <end position="165"/>
    </location>
</feature>
<feature type="region of interest" description="Disordered" evidence="1">
    <location>
        <begin position="107"/>
        <end position="390"/>
    </location>
</feature>
<feature type="compositionally biased region" description="Basic residues" evidence="1">
    <location>
        <begin position="128"/>
        <end position="143"/>
    </location>
</feature>
<dbReference type="Pfam" id="PF21204">
    <property type="entry name" value="Ebp1_C"/>
    <property type="match status" value="1"/>
</dbReference>
<proteinExistence type="predicted"/>
<dbReference type="OrthoDB" id="284473at2759"/>
<sequence length="809" mass="89253">MSSRSTDNSVRPSASIRGRSTQAEQGLVDRRLKRLREKVLPFYPFLLTLPTDVPFRLGNRFVNNWAVGNDGPFAPEEQQLQYMTFLTHDESDSLLVAVGDWSDATGSVMADPRSRPQSATSTPSSNSARRKISLHDYRHKRKNGTSPSPVNQEAASHQGASTLQVPNDIHTPKYIPNSDNHHRPPKTRPSSKSASQFDPEYVDRKRPSDREHDRQGLLAQDSAPAKRRKLSPDPPTPQPKAELSNGSGLPELLSPTLPPVSSTPRLPRLLSPTLPPDLERELAKLGSEPLASDSQPESAGNSDTAKLQAQKEKSSARGASQSGSTNATSTSNIYSKSPRSWPEMSVIKDVETAKSSSHTVENAHSQSQGDNRTSRPSSTKYIQASSSGPRFVVRLKYGKSNRKRVEALLKFSGKRKLSRQSSPMPDAVEREVTHSTKPGQAKATTPSHTSKFAYLDGRSKHAAGSQANSSIKDRSKEPRLAGAEKPQTLALSQTQQEKARPASLTPAKELKHPSRHEAVSNDVKGHSYPAPRKAPADLSTSNATTQSPSQPGSADRNGERRAWKEEYQKYGNLGRELKHAADRHTAKDKVASTDEKLAAATAIEAIICFVLAFIAEDQSKVISRQIGDSSTWLSIIAYWRVVKKKSLSYPPLHSLCLILGAVSYDAIHALDLERLAVTPIPGEHTPVPTPASDGQPVHPEDNKKTFKDFLELKTRLPDCYRESQRLWFDGSRGLSEDILAREFPETWSKRARNYCEQGKKRLQPGNYSGEIYLPLGKTSTPLEIVRFSCALLSEWCARENINWRGKLDI</sequence>
<dbReference type="STRING" id="1810919.A0A3D8R570"/>
<feature type="region of interest" description="Disordered" evidence="1">
    <location>
        <begin position="1"/>
        <end position="26"/>
    </location>
</feature>
<feature type="compositionally biased region" description="Polar residues" evidence="1">
    <location>
        <begin position="1"/>
        <end position="24"/>
    </location>
</feature>
<organism evidence="3 4">
    <name type="scientific">Aspergillus mulundensis</name>
    <dbReference type="NCBI Taxonomy" id="1810919"/>
    <lineage>
        <taxon>Eukaryota</taxon>
        <taxon>Fungi</taxon>
        <taxon>Dikarya</taxon>
        <taxon>Ascomycota</taxon>
        <taxon>Pezizomycotina</taxon>
        <taxon>Eurotiomycetes</taxon>
        <taxon>Eurotiomycetidae</taxon>
        <taxon>Eurotiales</taxon>
        <taxon>Aspergillaceae</taxon>
        <taxon>Aspergillus</taxon>
        <taxon>Aspergillus subgen. Nidulantes</taxon>
    </lineage>
</organism>
<dbReference type="AlphaFoldDB" id="A0A3D8R570"/>
<feature type="region of interest" description="Disordered" evidence="1">
    <location>
        <begin position="411"/>
        <end position="561"/>
    </location>
</feature>
<evidence type="ECO:0000313" key="3">
    <source>
        <dbReference type="EMBL" id="RDW69179.1"/>
    </source>
</evidence>
<feature type="compositionally biased region" description="Basic and acidic residues" evidence="1">
    <location>
        <begin position="508"/>
        <end position="525"/>
    </location>
</feature>
<feature type="compositionally biased region" description="Polar residues" evidence="1">
    <location>
        <begin position="538"/>
        <end position="552"/>
    </location>
</feature>
<dbReference type="EMBL" id="PVWQ01000011">
    <property type="protein sequence ID" value="RDW69179.1"/>
    <property type="molecule type" value="Genomic_DNA"/>
</dbReference>
<accession>A0A3D8R570</accession>
<feature type="compositionally biased region" description="Basic and acidic residues" evidence="1">
    <location>
        <begin position="201"/>
        <end position="215"/>
    </location>
</feature>
<feature type="compositionally biased region" description="Polar residues" evidence="1">
    <location>
        <begin position="115"/>
        <end position="127"/>
    </location>
</feature>
<comment type="caution">
    <text evidence="3">The sequence shown here is derived from an EMBL/GenBank/DDBJ whole genome shotgun (WGS) entry which is preliminary data.</text>
</comment>
<dbReference type="GeneID" id="38119309"/>
<feature type="compositionally biased region" description="Polar residues" evidence="1">
    <location>
        <begin position="353"/>
        <end position="388"/>
    </location>
</feature>
<feature type="compositionally biased region" description="Polar residues" evidence="1">
    <location>
        <begin position="292"/>
        <end position="307"/>
    </location>
</feature>
<protein>
    <recommendedName>
        <fullName evidence="2">Ell binding protein Ebp1 C-terminal domain-containing protein</fullName>
    </recommendedName>
</protein>
<dbReference type="Proteomes" id="UP000256690">
    <property type="component" value="Unassembled WGS sequence"/>
</dbReference>
<gene>
    <name evidence="3" type="ORF">DSM5745_08939</name>
</gene>
<dbReference type="InterPro" id="IPR049403">
    <property type="entry name" value="Ebp1_C"/>
</dbReference>
<feature type="compositionally biased region" description="Low complexity" evidence="1">
    <location>
        <begin position="249"/>
        <end position="272"/>
    </location>
</feature>
<keyword evidence="4" id="KW-1185">Reference proteome</keyword>
<evidence type="ECO:0000313" key="4">
    <source>
        <dbReference type="Proteomes" id="UP000256690"/>
    </source>
</evidence>
<feature type="compositionally biased region" description="Polar residues" evidence="1">
    <location>
        <begin position="317"/>
        <end position="338"/>
    </location>
</feature>
<name>A0A3D8R570_9EURO</name>
<feature type="domain" description="Ell binding protein Ebp1 C-terminal" evidence="2">
    <location>
        <begin position="538"/>
        <end position="759"/>
    </location>
</feature>
<reference evidence="3 4" key="1">
    <citation type="journal article" date="2018" name="IMA Fungus">
        <title>IMA Genome-F 9: Draft genome sequence of Annulohypoxylon stygium, Aspergillus mulundensis, Berkeleyomyces basicola (syn. Thielaviopsis basicola), Ceratocystis smalleyi, two Cercospora beticola strains, Coleophoma cylindrospora, Fusarium fracticaudum, Phialophora cf. hyalina, and Morchella septimelata.</title>
        <authorList>
            <person name="Wingfield B.D."/>
            <person name="Bills G.F."/>
            <person name="Dong Y."/>
            <person name="Huang W."/>
            <person name="Nel W.J."/>
            <person name="Swalarsk-Parry B.S."/>
            <person name="Vaghefi N."/>
            <person name="Wilken P.M."/>
            <person name="An Z."/>
            <person name="de Beer Z.W."/>
            <person name="De Vos L."/>
            <person name="Chen L."/>
            <person name="Duong T.A."/>
            <person name="Gao Y."/>
            <person name="Hammerbacher A."/>
            <person name="Kikkert J.R."/>
            <person name="Li Y."/>
            <person name="Li H."/>
            <person name="Li K."/>
            <person name="Li Q."/>
            <person name="Liu X."/>
            <person name="Ma X."/>
            <person name="Naidoo K."/>
            <person name="Pethybridge S.J."/>
            <person name="Sun J."/>
            <person name="Steenkamp E.T."/>
            <person name="van der Nest M.A."/>
            <person name="van Wyk S."/>
            <person name="Wingfield M.J."/>
            <person name="Xiong C."/>
            <person name="Yue Q."/>
            <person name="Zhang X."/>
        </authorList>
    </citation>
    <scope>NUCLEOTIDE SEQUENCE [LARGE SCALE GENOMIC DNA]</scope>
    <source>
        <strain evidence="3 4">DSM 5745</strain>
    </source>
</reference>
<evidence type="ECO:0000256" key="1">
    <source>
        <dbReference type="SAM" id="MobiDB-lite"/>
    </source>
</evidence>
<feature type="compositionally biased region" description="Polar residues" evidence="1">
    <location>
        <begin position="435"/>
        <end position="450"/>
    </location>
</feature>
<dbReference type="RefSeq" id="XP_026600968.1">
    <property type="nucleotide sequence ID" value="XM_026750955.1"/>
</dbReference>